<dbReference type="InterPro" id="IPR001879">
    <property type="entry name" value="GPCR_2_extracellular_dom"/>
</dbReference>
<protein>
    <submittedName>
        <fullName evidence="4">G_PROTEIN_RECEP_F2_3 domain-containing protein</fullName>
    </submittedName>
</protein>
<reference evidence="2 3" key="2">
    <citation type="submission" date="2018-11" db="EMBL/GenBank/DDBJ databases">
        <authorList>
            <consortium name="Pathogen Informatics"/>
        </authorList>
    </citation>
    <scope>NUCLEOTIDE SEQUENCE [LARGE SCALE GENOMIC DNA]</scope>
    <source>
        <strain evidence="2 3">Egypt</strain>
    </source>
</reference>
<dbReference type="EMBL" id="UZAN01039635">
    <property type="protein sequence ID" value="VDP66582.1"/>
    <property type="molecule type" value="Genomic_DNA"/>
</dbReference>
<keyword evidence="3" id="KW-1185">Reference proteome</keyword>
<feature type="domain" description="G-protein coupled receptors family 2 profile 1" evidence="1">
    <location>
        <begin position="1"/>
        <end position="65"/>
    </location>
</feature>
<sequence length="74" mass="8080">MCWPTTPANQTIQLPCPAYVGGVSVSGTTRRSCRFFRSRKVTNSSGPGGHWLFDVADYDECVEADRGLVSARNV</sequence>
<evidence type="ECO:0000313" key="3">
    <source>
        <dbReference type="Proteomes" id="UP000272942"/>
    </source>
</evidence>
<accession>A0A183A692</accession>
<dbReference type="InterPro" id="IPR036445">
    <property type="entry name" value="GPCR_2_extracell_dom_sf"/>
</dbReference>
<dbReference type="PROSITE" id="PS50227">
    <property type="entry name" value="G_PROTEIN_RECEP_F2_3"/>
    <property type="match status" value="1"/>
</dbReference>
<dbReference type="GO" id="GO:0004930">
    <property type="term" value="F:G protein-coupled receptor activity"/>
    <property type="evidence" value="ECO:0007669"/>
    <property type="project" value="InterPro"/>
</dbReference>
<dbReference type="Pfam" id="PF02793">
    <property type="entry name" value="HRM"/>
    <property type="match status" value="1"/>
</dbReference>
<evidence type="ECO:0000313" key="2">
    <source>
        <dbReference type="EMBL" id="VDP66582.1"/>
    </source>
</evidence>
<dbReference type="Proteomes" id="UP000272942">
    <property type="component" value="Unassembled WGS sequence"/>
</dbReference>
<dbReference type="SUPFAM" id="SSF111418">
    <property type="entry name" value="Hormone receptor domain"/>
    <property type="match status" value="1"/>
</dbReference>
<dbReference type="AlphaFoldDB" id="A0A183A692"/>
<dbReference type="OrthoDB" id="6022368at2759"/>
<name>A0A183A692_9TREM</name>
<organism evidence="4">
    <name type="scientific">Echinostoma caproni</name>
    <dbReference type="NCBI Taxonomy" id="27848"/>
    <lineage>
        <taxon>Eukaryota</taxon>
        <taxon>Metazoa</taxon>
        <taxon>Spiralia</taxon>
        <taxon>Lophotrochozoa</taxon>
        <taxon>Platyhelminthes</taxon>
        <taxon>Trematoda</taxon>
        <taxon>Digenea</taxon>
        <taxon>Plagiorchiida</taxon>
        <taxon>Echinostomata</taxon>
        <taxon>Echinostomatoidea</taxon>
        <taxon>Echinostomatidae</taxon>
        <taxon>Echinostoma</taxon>
    </lineage>
</organism>
<proteinExistence type="predicted"/>
<gene>
    <name evidence="2" type="ORF">ECPE_LOCUS2477</name>
</gene>
<dbReference type="WBParaSite" id="ECPE_0000247701-mRNA-1">
    <property type="protein sequence ID" value="ECPE_0000247701-mRNA-1"/>
    <property type="gene ID" value="ECPE_0000247701"/>
</dbReference>
<evidence type="ECO:0000313" key="4">
    <source>
        <dbReference type="WBParaSite" id="ECPE_0000247701-mRNA-1"/>
    </source>
</evidence>
<evidence type="ECO:0000259" key="1">
    <source>
        <dbReference type="PROSITE" id="PS50227"/>
    </source>
</evidence>
<dbReference type="GO" id="GO:0016020">
    <property type="term" value="C:membrane"/>
    <property type="evidence" value="ECO:0007669"/>
    <property type="project" value="InterPro"/>
</dbReference>
<reference evidence="4" key="1">
    <citation type="submission" date="2016-06" db="UniProtKB">
        <authorList>
            <consortium name="WormBaseParasite"/>
        </authorList>
    </citation>
    <scope>IDENTIFICATION</scope>
</reference>
<dbReference type="Gene3D" id="4.10.1240.10">
    <property type="entry name" value="GPCR, family 2, extracellular hormone receptor domain"/>
    <property type="match status" value="1"/>
</dbReference>